<accession>A0A268RVT2</accession>
<dbReference type="InterPro" id="IPR006448">
    <property type="entry name" value="Phage_term_ssu_P27"/>
</dbReference>
<comment type="caution">
    <text evidence="1">The sequence shown here is derived from an EMBL/GenBank/DDBJ whole genome shotgun (WGS) entry which is preliminary data.</text>
</comment>
<dbReference type="Proteomes" id="UP000216133">
    <property type="component" value="Unassembled WGS sequence"/>
</dbReference>
<protein>
    <recommendedName>
        <fullName evidence="3">Phage terminase small subunit P27 family</fullName>
    </recommendedName>
</protein>
<dbReference type="AlphaFoldDB" id="A0A268RVT2"/>
<evidence type="ECO:0000313" key="1">
    <source>
        <dbReference type="EMBL" id="PAF24363.1"/>
    </source>
</evidence>
<gene>
    <name evidence="1" type="ORF">CHH61_18880</name>
</gene>
<dbReference type="NCBIfam" id="TIGR01558">
    <property type="entry name" value="sm_term_P27"/>
    <property type="match status" value="1"/>
</dbReference>
<dbReference type="EMBL" id="NPBS01000111">
    <property type="protein sequence ID" value="PAF24363.1"/>
    <property type="molecule type" value="Genomic_DNA"/>
</dbReference>
<dbReference type="Pfam" id="PF05119">
    <property type="entry name" value="Terminase_4"/>
    <property type="match status" value="1"/>
</dbReference>
<name>A0A268RVT2_SHOCL</name>
<dbReference type="RefSeq" id="WP_095328092.1">
    <property type="nucleotide sequence ID" value="NZ_NPBS01000111.1"/>
</dbReference>
<proteinExistence type="predicted"/>
<sequence length="158" mass="17834">MGRPAKSINLHAISGNKAKLSKETIKKRKQAEEQMTFKDDAIEAPSFLSDRGKKIFGNLLVEFQYTQILKNVDSQMLGLYCDAMDRYISIKEQIDHDGLMPFGKPHQLLSHQDKAFERAMKVAGRFGLSPSDRAKLALNMVNKVKEETTNDNGFGDRT</sequence>
<evidence type="ECO:0008006" key="3">
    <source>
        <dbReference type="Google" id="ProtNLM"/>
    </source>
</evidence>
<evidence type="ECO:0000313" key="2">
    <source>
        <dbReference type="Proteomes" id="UP000216133"/>
    </source>
</evidence>
<organism evidence="1 2">
    <name type="scientific">Shouchella clausii</name>
    <name type="common">Alkalihalobacillus clausii</name>
    <dbReference type="NCBI Taxonomy" id="79880"/>
    <lineage>
        <taxon>Bacteria</taxon>
        <taxon>Bacillati</taxon>
        <taxon>Bacillota</taxon>
        <taxon>Bacilli</taxon>
        <taxon>Bacillales</taxon>
        <taxon>Bacillaceae</taxon>
        <taxon>Shouchella</taxon>
    </lineage>
</organism>
<reference evidence="1 2" key="1">
    <citation type="submission" date="2017-07" db="EMBL/GenBank/DDBJ databases">
        <title>Isolation and whole genome analysis of endospore-forming bacteria from heroin.</title>
        <authorList>
            <person name="Kalinowski J."/>
            <person name="Ahrens B."/>
            <person name="Al-Dilaimi A."/>
            <person name="Winkler A."/>
            <person name="Wibberg D."/>
            <person name="Schleenbecker U."/>
            <person name="Ruckert C."/>
            <person name="Wolfel R."/>
            <person name="Grass G."/>
        </authorList>
    </citation>
    <scope>NUCLEOTIDE SEQUENCE [LARGE SCALE GENOMIC DNA]</scope>
    <source>
        <strain evidence="1 2">7523-2</strain>
    </source>
</reference>